<dbReference type="KEGG" id="sals:SLNWT_2370"/>
<evidence type="ECO:0000256" key="2">
    <source>
        <dbReference type="SAM" id="MobiDB-lite"/>
    </source>
</evidence>
<organism evidence="4 5">
    <name type="scientific">Streptomyces albus (strain ATCC 21838 / DSM 41398 / FERM P-419 / JCM 4703 / NBRC 107858)</name>
    <dbReference type="NCBI Taxonomy" id="1081613"/>
    <lineage>
        <taxon>Bacteria</taxon>
        <taxon>Bacillati</taxon>
        <taxon>Actinomycetota</taxon>
        <taxon>Actinomycetes</taxon>
        <taxon>Kitasatosporales</taxon>
        <taxon>Streptomycetaceae</taxon>
        <taxon>Streptomyces</taxon>
    </lineage>
</organism>
<reference evidence="4 5" key="1">
    <citation type="submission" date="2015-01" db="EMBL/GenBank/DDBJ databases">
        <title>Enhanced salinomycin production by adjusting the supply of polyketide extender units in Streptomyce albus DSM 41398.</title>
        <authorList>
            <person name="Lu C."/>
        </authorList>
    </citation>
    <scope>NUCLEOTIDE SEQUENCE [LARGE SCALE GENOMIC DNA]</scope>
    <source>
        <strain evidence="5">ATCC 21838 / DSM 41398 / FERM P-419 / JCM 4703 / NBRC 107858</strain>
    </source>
</reference>
<accession>A0A0B5EVN3</accession>
<protein>
    <submittedName>
        <fullName evidence="4">LuxAB-like protein (Oxygenase)</fullName>
    </submittedName>
</protein>
<keyword evidence="5" id="KW-1185">Reference proteome</keyword>
<proteinExistence type="predicted"/>
<dbReference type="InterPro" id="IPR019949">
    <property type="entry name" value="CmoO-like"/>
</dbReference>
<dbReference type="GO" id="GO:0005829">
    <property type="term" value="C:cytosol"/>
    <property type="evidence" value="ECO:0007669"/>
    <property type="project" value="TreeGrafter"/>
</dbReference>
<name>A0A0B5EVN3_STRA4</name>
<dbReference type="FunFam" id="3.20.20.30:FF:000002">
    <property type="entry name" value="LLM class flavin-dependent oxidoreductase"/>
    <property type="match status" value="1"/>
</dbReference>
<feature type="compositionally biased region" description="Gly residues" evidence="2">
    <location>
        <begin position="70"/>
        <end position="80"/>
    </location>
</feature>
<dbReference type="Proteomes" id="UP000031523">
    <property type="component" value="Chromosome"/>
</dbReference>
<dbReference type="GO" id="GO:0016705">
    <property type="term" value="F:oxidoreductase activity, acting on paired donors, with incorporation or reduction of molecular oxygen"/>
    <property type="evidence" value="ECO:0007669"/>
    <property type="project" value="InterPro"/>
</dbReference>
<dbReference type="InterPro" id="IPR036661">
    <property type="entry name" value="Luciferase-like_sf"/>
</dbReference>
<dbReference type="CDD" id="cd00347">
    <property type="entry name" value="Flavin_utilizing_monoxygenases"/>
    <property type="match status" value="1"/>
</dbReference>
<dbReference type="AlphaFoldDB" id="A0A0B5EVN3"/>
<dbReference type="InterPro" id="IPR050766">
    <property type="entry name" value="Bact_Lucif_Oxidored"/>
</dbReference>
<dbReference type="EMBL" id="CP010519">
    <property type="protein sequence ID" value="AJE82746.1"/>
    <property type="molecule type" value="Genomic_DNA"/>
</dbReference>
<dbReference type="InterPro" id="IPR011251">
    <property type="entry name" value="Luciferase-like_dom"/>
</dbReference>
<dbReference type="PANTHER" id="PTHR30137:SF6">
    <property type="entry name" value="LUCIFERASE-LIKE MONOOXYGENASE"/>
    <property type="match status" value="1"/>
</dbReference>
<dbReference type="Pfam" id="PF00296">
    <property type="entry name" value="Bac_luciferase"/>
    <property type="match status" value="1"/>
</dbReference>
<feature type="domain" description="Luciferase-like" evidence="3">
    <location>
        <begin position="104"/>
        <end position="413"/>
    </location>
</feature>
<dbReference type="Gene3D" id="3.20.20.30">
    <property type="entry name" value="Luciferase-like domain"/>
    <property type="match status" value="1"/>
</dbReference>
<sequence length="447" mass="46349">MPGGGPSGTPDGITTDPALFACSRGVRAHRRRALPAAPASVRTTPSGDRFRTVAAPAAGHGTGAREATGAGHGNGTGGTAVGETDAARDEIRGQVAGTAPVPLSVLDLVAVGAGYTASDSLATSVRLAELAERRGYHRYWVAEHHSMPAVASSSPAVILARLTAHTSRIRLGSGGVMLPNHAPLAVAEQFGTLEALAPGRVDLGLGRAPGTDGATAAALRRTTQLREGADDFPEQLAELTRFLDDDFPDGHPYTRIHAVPGPVQGSAPGGVQSAARPSIWLLGSSGFSARLAGVLGLPFAFAHHFAAGNTLPALDLYHQSFRPSAVLDSPYALIGVSTLAADDEETAAREFRAAALNMVHLRTGRPGLIPTPETAAAYQFSPMEQEVVASWQSNVLHGTADLVRSELDDLQKRTGADELMLSTVGHSLATRLRSFDLIADAYGMPDA</sequence>
<evidence type="ECO:0000313" key="5">
    <source>
        <dbReference type="Proteomes" id="UP000031523"/>
    </source>
</evidence>
<evidence type="ECO:0000313" key="4">
    <source>
        <dbReference type="EMBL" id="AJE82746.1"/>
    </source>
</evidence>
<dbReference type="PANTHER" id="PTHR30137">
    <property type="entry name" value="LUCIFERASE-LIKE MONOOXYGENASE"/>
    <property type="match status" value="1"/>
</dbReference>
<feature type="region of interest" description="Disordered" evidence="2">
    <location>
        <begin position="57"/>
        <end position="82"/>
    </location>
</feature>
<evidence type="ECO:0000259" key="3">
    <source>
        <dbReference type="Pfam" id="PF00296"/>
    </source>
</evidence>
<comment type="similarity">
    <text evidence="1">To bacterial alkanal monooxygenase alpha and beta chains.</text>
</comment>
<dbReference type="NCBIfam" id="TIGR03558">
    <property type="entry name" value="oxido_grp_1"/>
    <property type="match status" value="1"/>
</dbReference>
<evidence type="ECO:0000256" key="1">
    <source>
        <dbReference type="ARBA" id="ARBA00007789"/>
    </source>
</evidence>
<dbReference type="SUPFAM" id="SSF51679">
    <property type="entry name" value="Bacterial luciferase-like"/>
    <property type="match status" value="1"/>
</dbReference>
<gene>
    <name evidence="4" type="ORF">SLNWT_2370</name>
</gene>